<proteinExistence type="predicted"/>
<dbReference type="Proteomes" id="UP001596388">
    <property type="component" value="Unassembled WGS sequence"/>
</dbReference>
<dbReference type="RefSeq" id="WP_276239690.1">
    <property type="nucleotide sequence ID" value="NZ_CP119991.1"/>
</dbReference>
<feature type="transmembrane region" description="Helical" evidence="1">
    <location>
        <begin position="167"/>
        <end position="185"/>
    </location>
</feature>
<protein>
    <submittedName>
        <fullName evidence="2">ABC transporter permease subunit</fullName>
    </submittedName>
</protein>
<dbReference type="AlphaFoldDB" id="A0ABD5WWV9"/>
<dbReference type="GeneID" id="79271921"/>
<dbReference type="EMBL" id="JBHTAG010000001">
    <property type="protein sequence ID" value="MFC7095712.1"/>
    <property type="molecule type" value="Genomic_DNA"/>
</dbReference>
<feature type="transmembrane region" description="Helical" evidence="1">
    <location>
        <begin position="247"/>
        <end position="272"/>
    </location>
</feature>
<gene>
    <name evidence="2" type="ORF">ACFQKD_00200</name>
</gene>
<name>A0ABD5WWV9_9EURY</name>
<organism evidence="2 3">
    <name type="scientific">Halobaculum marinum</name>
    <dbReference type="NCBI Taxonomy" id="3031996"/>
    <lineage>
        <taxon>Archaea</taxon>
        <taxon>Methanobacteriati</taxon>
        <taxon>Methanobacteriota</taxon>
        <taxon>Stenosarchaea group</taxon>
        <taxon>Halobacteria</taxon>
        <taxon>Halobacteriales</taxon>
        <taxon>Haloferacaceae</taxon>
        <taxon>Halobaculum</taxon>
    </lineage>
</organism>
<reference evidence="2 3" key="1">
    <citation type="journal article" date="2019" name="Int. J. Syst. Evol. Microbiol.">
        <title>The Global Catalogue of Microorganisms (GCM) 10K type strain sequencing project: providing services to taxonomists for standard genome sequencing and annotation.</title>
        <authorList>
            <consortium name="The Broad Institute Genomics Platform"/>
            <consortium name="The Broad Institute Genome Sequencing Center for Infectious Disease"/>
            <person name="Wu L."/>
            <person name="Ma J."/>
        </authorList>
    </citation>
    <scope>NUCLEOTIDE SEQUENCE [LARGE SCALE GENOMIC DNA]</scope>
    <source>
        <strain evidence="2 3">DT55</strain>
    </source>
</reference>
<keyword evidence="1" id="KW-0472">Membrane</keyword>
<evidence type="ECO:0000313" key="3">
    <source>
        <dbReference type="Proteomes" id="UP001596388"/>
    </source>
</evidence>
<feature type="transmembrane region" description="Helical" evidence="1">
    <location>
        <begin position="53"/>
        <end position="75"/>
    </location>
</feature>
<keyword evidence="1" id="KW-0812">Transmembrane</keyword>
<accession>A0ABD5WWV9</accession>
<feature type="transmembrane region" description="Helical" evidence="1">
    <location>
        <begin position="20"/>
        <end position="41"/>
    </location>
</feature>
<keyword evidence="1" id="KW-1133">Transmembrane helix</keyword>
<feature type="transmembrane region" description="Helical" evidence="1">
    <location>
        <begin position="133"/>
        <end position="155"/>
    </location>
</feature>
<keyword evidence="3" id="KW-1185">Reference proteome</keyword>
<comment type="caution">
    <text evidence="2">The sequence shown here is derived from an EMBL/GenBank/DDBJ whole genome shotgun (WGS) entry which is preliminary data.</text>
</comment>
<dbReference type="GO" id="GO:0005886">
    <property type="term" value="C:plasma membrane"/>
    <property type="evidence" value="ECO:0007669"/>
    <property type="project" value="UniProtKB-SubCell"/>
</dbReference>
<dbReference type="Pfam" id="PF12679">
    <property type="entry name" value="ABC2_membrane_2"/>
    <property type="match status" value="1"/>
</dbReference>
<dbReference type="PANTHER" id="PTHR43471">
    <property type="entry name" value="ABC TRANSPORTER PERMEASE"/>
    <property type="match status" value="1"/>
</dbReference>
<evidence type="ECO:0000313" key="2">
    <source>
        <dbReference type="EMBL" id="MFC7095712.1"/>
    </source>
</evidence>
<sequence>MSWRIIARREFTDAVQSRLLWGVVAIVAIMIALTSAVPLLLPGANASALSGLGAASEFAAMLVPIVALVAAYLAIAGERESGSLRLLLALEPNRRRVVLGKFVGRSAVVVAGLSIGFLLASGVTWFVYGGVPIVPFLAVLTLTVGLGVAFVGLAIGISAATSTRSRAMTLGIASYLGLSLLWDLIPQGAHLVVEGGPPSGSVPGWFLLLEGFSPSGAYSALVIRAISASDPSMPSAADLLGGTLPVYLEWWVFALILLAWTVLPLVAGYWTFARADLN</sequence>
<dbReference type="PANTHER" id="PTHR43471:SF1">
    <property type="entry name" value="ABC TRANSPORTER PERMEASE PROTEIN NOSY-RELATED"/>
    <property type="match status" value="1"/>
</dbReference>
<evidence type="ECO:0000256" key="1">
    <source>
        <dbReference type="SAM" id="Phobius"/>
    </source>
</evidence>
<feature type="transmembrane region" description="Helical" evidence="1">
    <location>
        <begin position="102"/>
        <end position="127"/>
    </location>
</feature>